<comment type="caution">
    <text evidence="1">The sequence shown here is derived from an EMBL/GenBank/DDBJ whole genome shotgun (WGS) entry which is preliminary data.</text>
</comment>
<accession>A0ABT4D7Q9</accession>
<name>A0ABT4D7Q9_9CLOT</name>
<dbReference type="InterPro" id="IPR017018">
    <property type="entry name" value="UCP033634"/>
</dbReference>
<proteinExistence type="predicted"/>
<dbReference type="SUPFAM" id="SSF53474">
    <property type="entry name" value="alpha/beta-Hydrolases"/>
    <property type="match status" value="1"/>
</dbReference>
<reference evidence="1" key="1">
    <citation type="submission" date="2022-12" db="EMBL/GenBank/DDBJ databases">
        <title>Clostridium sp. nov., isolated from industrial wastewater.</title>
        <authorList>
            <person name="Jiayan W."/>
        </authorList>
    </citation>
    <scope>NUCLEOTIDE SEQUENCE</scope>
    <source>
        <strain evidence="1">ZC22-4</strain>
    </source>
</reference>
<protein>
    <submittedName>
        <fullName evidence="1">Alpha/beta hydrolase</fullName>
    </submittedName>
</protein>
<gene>
    <name evidence="1" type="ORF">OW729_06920</name>
</gene>
<dbReference type="PIRSF" id="PIRSF033634">
    <property type="entry name" value="UCP033634"/>
    <property type="match status" value="1"/>
</dbReference>
<organism evidence="1 2">
    <name type="scientific">Clostridium brassicae</name>
    <dbReference type="NCBI Taxonomy" id="2999072"/>
    <lineage>
        <taxon>Bacteria</taxon>
        <taxon>Bacillati</taxon>
        <taxon>Bacillota</taxon>
        <taxon>Clostridia</taxon>
        <taxon>Eubacteriales</taxon>
        <taxon>Clostridiaceae</taxon>
        <taxon>Clostridium</taxon>
    </lineage>
</organism>
<sequence>MNKKFIQLKSQWGVTLENIYIEQNSDTLVIILPGEGYSNAKPIMYYTQKIASEIGLDVLCIDYGFQISHKGFDINTEFDIVAKESEQVLKKCLSKNYKRIIFIGKSLGTIIQNELSKELVDYEQVHIYLTPVDKTFENITNHPCLAITGTADNKINSFNMLKIEKMKNIELVKIDNGNHRLECSDTLKSIEMLNKTMKILKEFIIKIKKKPKKKHIEI</sequence>
<dbReference type="Gene3D" id="3.40.50.1820">
    <property type="entry name" value="alpha/beta hydrolase"/>
    <property type="match status" value="1"/>
</dbReference>
<evidence type="ECO:0000313" key="2">
    <source>
        <dbReference type="Proteomes" id="UP001144612"/>
    </source>
</evidence>
<dbReference type="EMBL" id="JAPQFJ010000005">
    <property type="protein sequence ID" value="MCY6958332.1"/>
    <property type="molecule type" value="Genomic_DNA"/>
</dbReference>
<dbReference type="Proteomes" id="UP001144612">
    <property type="component" value="Unassembled WGS sequence"/>
</dbReference>
<keyword evidence="1" id="KW-0378">Hydrolase</keyword>
<keyword evidence="2" id="KW-1185">Reference proteome</keyword>
<dbReference type="RefSeq" id="WP_268060746.1">
    <property type="nucleotide sequence ID" value="NZ_JAPQFJ010000005.1"/>
</dbReference>
<dbReference type="GO" id="GO:0016787">
    <property type="term" value="F:hydrolase activity"/>
    <property type="evidence" value="ECO:0007669"/>
    <property type="project" value="UniProtKB-KW"/>
</dbReference>
<evidence type="ECO:0000313" key="1">
    <source>
        <dbReference type="EMBL" id="MCY6958332.1"/>
    </source>
</evidence>
<dbReference type="InterPro" id="IPR029058">
    <property type="entry name" value="AB_hydrolase_fold"/>
</dbReference>